<comment type="caution">
    <text evidence="3">The sequence shown here is derived from an EMBL/GenBank/DDBJ whole genome shotgun (WGS) entry which is preliminary data.</text>
</comment>
<gene>
    <name evidence="3" type="ORF">Pen02_44440</name>
</gene>
<dbReference type="RefSeq" id="WP_203867977.1">
    <property type="nucleotide sequence ID" value="NZ_BONW01000021.1"/>
</dbReference>
<sequence length="190" mass="21054">MEMDRCWELIESVRAGVDTSWEELDDVLGAALTARLAELPPDEIVAFELRFSELQDQVSADRTLTAACLIFNGCGDDSFTDFCAGMVGLGRSWHERVVADPDNLADHPLVRGIVDGLVDHHALLMEFFQASAYRAYKQVTGDDDFWDAVEEADEREDPSSDDPAGPSSSDLRLPRLAALFPESREYIVGQ</sequence>
<accession>A0ABQ4E477</accession>
<keyword evidence="4" id="KW-1185">Reference proteome</keyword>
<dbReference type="Proteomes" id="UP000646749">
    <property type="component" value="Unassembled WGS sequence"/>
</dbReference>
<protein>
    <recommendedName>
        <fullName evidence="2">DUF4240 domain-containing protein</fullName>
    </recommendedName>
</protein>
<evidence type="ECO:0000256" key="1">
    <source>
        <dbReference type="SAM" id="MobiDB-lite"/>
    </source>
</evidence>
<evidence type="ECO:0000313" key="4">
    <source>
        <dbReference type="Proteomes" id="UP000646749"/>
    </source>
</evidence>
<reference evidence="3 4" key="1">
    <citation type="submission" date="2021-01" db="EMBL/GenBank/DDBJ databases">
        <title>Whole genome shotgun sequence of Plantactinospora endophytica NBRC 110450.</title>
        <authorList>
            <person name="Komaki H."/>
            <person name="Tamura T."/>
        </authorList>
    </citation>
    <scope>NUCLEOTIDE SEQUENCE [LARGE SCALE GENOMIC DNA]</scope>
    <source>
        <strain evidence="3 4">NBRC 110450</strain>
    </source>
</reference>
<organism evidence="3 4">
    <name type="scientific">Plantactinospora endophytica</name>
    <dbReference type="NCBI Taxonomy" id="673535"/>
    <lineage>
        <taxon>Bacteria</taxon>
        <taxon>Bacillati</taxon>
        <taxon>Actinomycetota</taxon>
        <taxon>Actinomycetes</taxon>
        <taxon>Micromonosporales</taxon>
        <taxon>Micromonosporaceae</taxon>
        <taxon>Plantactinospora</taxon>
    </lineage>
</organism>
<dbReference type="InterPro" id="IPR025334">
    <property type="entry name" value="DUF4240"/>
</dbReference>
<feature type="region of interest" description="Disordered" evidence="1">
    <location>
        <begin position="149"/>
        <end position="174"/>
    </location>
</feature>
<proteinExistence type="predicted"/>
<evidence type="ECO:0000259" key="2">
    <source>
        <dbReference type="Pfam" id="PF14024"/>
    </source>
</evidence>
<feature type="compositionally biased region" description="Acidic residues" evidence="1">
    <location>
        <begin position="149"/>
        <end position="160"/>
    </location>
</feature>
<feature type="domain" description="DUF4240" evidence="2">
    <location>
        <begin position="1"/>
        <end position="137"/>
    </location>
</feature>
<dbReference type="EMBL" id="BONW01000021">
    <property type="protein sequence ID" value="GIG89508.1"/>
    <property type="molecule type" value="Genomic_DNA"/>
</dbReference>
<evidence type="ECO:0000313" key="3">
    <source>
        <dbReference type="EMBL" id="GIG89508.1"/>
    </source>
</evidence>
<dbReference type="Pfam" id="PF14024">
    <property type="entry name" value="DUF4240"/>
    <property type="match status" value="1"/>
</dbReference>
<name>A0ABQ4E477_9ACTN</name>
<feature type="compositionally biased region" description="Low complexity" evidence="1">
    <location>
        <begin position="161"/>
        <end position="170"/>
    </location>
</feature>